<evidence type="ECO:0000256" key="1">
    <source>
        <dbReference type="ARBA" id="ARBA00005336"/>
    </source>
</evidence>
<dbReference type="InterPro" id="IPR037524">
    <property type="entry name" value="PA14/GLEYA"/>
</dbReference>
<dbReference type="SMART" id="SM01217">
    <property type="entry name" value="Fn3_like"/>
    <property type="match status" value="1"/>
</dbReference>
<dbReference type="Proteomes" id="UP001368654">
    <property type="component" value="Unassembled WGS sequence"/>
</dbReference>
<dbReference type="InterPro" id="IPR050288">
    <property type="entry name" value="Cellulose_deg_GH3"/>
</dbReference>
<keyword evidence="2 4" id="KW-0378">Hydrolase</keyword>
<dbReference type="InterPro" id="IPR017853">
    <property type="entry name" value="GH"/>
</dbReference>
<comment type="caution">
    <text evidence="4">The sequence shown here is derived from an EMBL/GenBank/DDBJ whole genome shotgun (WGS) entry which is preliminary data.</text>
</comment>
<sequence>MTDALMALFNTIEKRSAQPPAMPDGAAWADTSRSTQARVDALLQELTAEEKSDLLYGRGLKVSPEGAFWQAWIKGNDRVGIPDVTQGDSPAAVLVGPPNVTQIPSEHSIGASFAPDSARTAARALAAQTHRLGYGVWHAPTLDVARDYRHGRVHENFGEDVHLVSIIGEAYARGIQDEKVVADLKHVGMNAVETDRLSTNYVVNDDRVIGHYLAPFRSVIQNMPIAMIMTAYAKINGSHVNDVPAYFDLLREEWGFNGVARNDAMAAHSLESLELGLDQEFRDEEFFGSVLLEAIEEGRIDPSVLDAAVGRILSMMIDVGLFDNPPVPVQWQGPLEGEMRAAHDSATRGVVVLENRDKLLPLSPVSSPRITVCGPAAVDAAIAGGPTRAIADRDTFLDALREKLPAAQIDYRAGIDAIALTDMLPGFDQVSQSALSAGVGVGVGLTATFYDEAGEVLATRDATNLSIQTTDWAFGGDPDVAPPAGTARVTWTGSWLAAEGDHEWDVVTGGDVTISIDGEEVLSHRGGSRRTARTTAQIAVTAGAHRILAEYVAPDETQRAFVDASSSPLKVGLRAPKGAIAPSLQTAVDRASAADIAIVVVRDLASEGSDRSTLRLPGQQEALIRAVSAANPRTIVVLETASAVLTPWRDSVGALVQGWYGGSRGNAAIVDVLAGLAEPAGRLPVSFPERDEDLPTFAPERFPGVDKVVTVDEAETGYRYFGHNGAPVAAYPFGFGLSYTTFAFGALNAPASTEVPAAAALRATRTGSIPVSVSVTNSGERDGFVVPQLYVRAPGAAIAHLKSFASVAVSAGQQSEVDLSVAWADLAVYQGGEWSIPAGTYELALATSASDTVETIEVEVTVS</sequence>
<keyword evidence="5" id="KW-1185">Reference proteome</keyword>
<evidence type="ECO:0000259" key="3">
    <source>
        <dbReference type="PROSITE" id="PS51820"/>
    </source>
</evidence>
<proteinExistence type="inferred from homology"/>
<dbReference type="GO" id="GO:0016787">
    <property type="term" value="F:hydrolase activity"/>
    <property type="evidence" value="ECO:0007669"/>
    <property type="project" value="UniProtKB-KW"/>
</dbReference>
<comment type="similarity">
    <text evidence="1">Belongs to the glycosyl hydrolase 3 family.</text>
</comment>
<dbReference type="SUPFAM" id="SSF52279">
    <property type="entry name" value="Beta-D-glucan exohydrolase, C-terminal domain"/>
    <property type="match status" value="1"/>
</dbReference>
<dbReference type="Gene3D" id="3.40.50.1700">
    <property type="entry name" value="Glycoside hydrolase family 3 C-terminal domain"/>
    <property type="match status" value="1"/>
</dbReference>
<dbReference type="Pfam" id="PF00933">
    <property type="entry name" value="Glyco_hydro_3"/>
    <property type="match status" value="1"/>
</dbReference>
<dbReference type="InterPro" id="IPR002772">
    <property type="entry name" value="Glyco_hydro_3_C"/>
</dbReference>
<organism evidence="4 5">
    <name type="scientific">Microbacterium marmarense</name>
    <dbReference type="NCBI Taxonomy" id="3122051"/>
    <lineage>
        <taxon>Bacteria</taxon>
        <taxon>Bacillati</taxon>
        <taxon>Actinomycetota</taxon>
        <taxon>Actinomycetes</taxon>
        <taxon>Micrococcales</taxon>
        <taxon>Microbacteriaceae</taxon>
        <taxon>Microbacterium</taxon>
    </lineage>
</organism>
<feature type="domain" description="PA14" evidence="3">
    <location>
        <begin position="440"/>
        <end position="588"/>
    </location>
</feature>
<dbReference type="Gene3D" id="3.20.20.300">
    <property type="entry name" value="Glycoside hydrolase, family 3, N-terminal domain"/>
    <property type="match status" value="1"/>
</dbReference>
<gene>
    <name evidence="4" type="ORF">WDU96_03935</name>
</gene>
<dbReference type="PANTHER" id="PTHR42715:SF10">
    <property type="entry name" value="BETA-GLUCOSIDASE"/>
    <property type="match status" value="1"/>
</dbReference>
<dbReference type="Gene3D" id="2.60.40.10">
    <property type="entry name" value="Immunoglobulins"/>
    <property type="match status" value="1"/>
</dbReference>
<dbReference type="InterPro" id="IPR036881">
    <property type="entry name" value="Glyco_hydro_3_C_sf"/>
</dbReference>
<protein>
    <submittedName>
        <fullName evidence="4">Glycoside hydrolase family 3 C-terminal domain-containing protein</fullName>
    </submittedName>
</protein>
<evidence type="ECO:0000313" key="5">
    <source>
        <dbReference type="Proteomes" id="UP001368654"/>
    </source>
</evidence>
<reference evidence="4 5" key="1">
    <citation type="submission" date="2024-02" db="EMBL/GenBank/DDBJ databases">
        <authorList>
            <person name="Saticioglu I.B."/>
        </authorList>
    </citation>
    <scope>NUCLEOTIDE SEQUENCE [LARGE SCALE GENOMIC DNA]</scope>
    <source>
        <strain evidence="4 5">Mu-86</strain>
    </source>
</reference>
<dbReference type="RefSeq" id="WP_337337178.1">
    <property type="nucleotide sequence ID" value="NZ_JBBDGL010000001.1"/>
</dbReference>
<dbReference type="InterPro" id="IPR026891">
    <property type="entry name" value="Fn3-like"/>
</dbReference>
<evidence type="ECO:0000256" key="2">
    <source>
        <dbReference type="ARBA" id="ARBA00022801"/>
    </source>
</evidence>
<dbReference type="PRINTS" id="PR00133">
    <property type="entry name" value="GLHYDRLASE3"/>
</dbReference>
<dbReference type="Gene3D" id="2.60.120.260">
    <property type="entry name" value="Galactose-binding domain-like"/>
    <property type="match status" value="1"/>
</dbReference>
<accession>A0ABU8LSW9</accession>
<dbReference type="Pfam" id="PF14310">
    <property type="entry name" value="Fn3-like"/>
    <property type="match status" value="1"/>
</dbReference>
<dbReference type="InterPro" id="IPR013783">
    <property type="entry name" value="Ig-like_fold"/>
</dbReference>
<name>A0ABU8LSW9_9MICO</name>
<evidence type="ECO:0000313" key="4">
    <source>
        <dbReference type="EMBL" id="MEJ1154750.1"/>
    </source>
</evidence>
<dbReference type="InterPro" id="IPR036962">
    <property type="entry name" value="Glyco_hydro_3_N_sf"/>
</dbReference>
<dbReference type="EMBL" id="JBBDGL010000001">
    <property type="protein sequence ID" value="MEJ1154750.1"/>
    <property type="molecule type" value="Genomic_DNA"/>
</dbReference>
<dbReference type="PANTHER" id="PTHR42715">
    <property type="entry name" value="BETA-GLUCOSIDASE"/>
    <property type="match status" value="1"/>
</dbReference>
<dbReference type="Pfam" id="PF01915">
    <property type="entry name" value="Glyco_hydro_3_C"/>
    <property type="match status" value="1"/>
</dbReference>
<dbReference type="SUPFAM" id="SSF51445">
    <property type="entry name" value="(Trans)glycosidases"/>
    <property type="match status" value="1"/>
</dbReference>
<dbReference type="InterPro" id="IPR001764">
    <property type="entry name" value="Glyco_hydro_3_N"/>
</dbReference>
<dbReference type="PROSITE" id="PS51820">
    <property type="entry name" value="PA14"/>
    <property type="match status" value="1"/>
</dbReference>